<sequence length="72" mass="8213">MFAAHKKLKQIIDIFSPTCNANKSPPRINNQFIQGTRHVCRCVTRPPQSSKKKKKSIIPDMKTRVVANTHAR</sequence>
<dbReference type="EMBL" id="CP111024">
    <property type="protein sequence ID" value="WAR24018.1"/>
    <property type="molecule type" value="Genomic_DNA"/>
</dbReference>
<gene>
    <name evidence="2" type="ORF">MAR_037687</name>
</gene>
<protein>
    <submittedName>
        <fullName evidence="2">Uncharacterized protein</fullName>
    </submittedName>
</protein>
<organism evidence="2 3">
    <name type="scientific">Mya arenaria</name>
    <name type="common">Soft-shell clam</name>
    <dbReference type="NCBI Taxonomy" id="6604"/>
    <lineage>
        <taxon>Eukaryota</taxon>
        <taxon>Metazoa</taxon>
        <taxon>Spiralia</taxon>
        <taxon>Lophotrochozoa</taxon>
        <taxon>Mollusca</taxon>
        <taxon>Bivalvia</taxon>
        <taxon>Autobranchia</taxon>
        <taxon>Heteroconchia</taxon>
        <taxon>Euheterodonta</taxon>
        <taxon>Imparidentia</taxon>
        <taxon>Neoheterodontei</taxon>
        <taxon>Myida</taxon>
        <taxon>Myoidea</taxon>
        <taxon>Myidae</taxon>
        <taxon>Mya</taxon>
    </lineage>
</organism>
<keyword evidence="3" id="KW-1185">Reference proteome</keyword>
<name>A0ABY7FP63_MYAAR</name>
<accession>A0ABY7FP63</accession>
<feature type="region of interest" description="Disordered" evidence="1">
    <location>
        <begin position="44"/>
        <end position="72"/>
    </location>
</feature>
<dbReference type="Proteomes" id="UP001164746">
    <property type="component" value="Chromosome 13"/>
</dbReference>
<proteinExistence type="predicted"/>
<evidence type="ECO:0000313" key="3">
    <source>
        <dbReference type="Proteomes" id="UP001164746"/>
    </source>
</evidence>
<evidence type="ECO:0000256" key="1">
    <source>
        <dbReference type="SAM" id="MobiDB-lite"/>
    </source>
</evidence>
<evidence type="ECO:0000313" key="2">
    <source>
        <dbReference type="EMBL" id="WAR24018.1"/>
    </source>
</evidence>
<reference evidence="2" key="1">
    <citation type="submission" date="2022-11" db="EMBL/GenBank/DDBJ databases">
        <title>Centuries of genome instability and evolution in soft-shell clam transmissible cancer (bioRxiv).</title>
        <authorList>
            <person name="Hart S.F.M."/>
            <person name="Yonemitsu M.A."/>
            <person name="Giersch R.M."/>
            <person name="Beal B.F."/>
            <person name="Arriagada G."/>
            <person name="Davis B.W."/>
            <person name="Ostrander E.A."/>
            <person name="Goff S.P."/>
            <person name="Metzger M.J."/>
        </authorList>
    </citation>
    <scope>NUCLEOTIDE SEQUENCE</scope>
    <source>
        <strain evidence="2">MELC-2E11</strain>
        <tissue evidence="2">Siphon/mantle</tissue>
    </source>
</reference>